<dbReference type="Pfam" id="PF02737">
    <property type="entry name" value="3HCDH_N"/>
    <property type="match status" value="1"/>
</dbReference>
<evidence type="ECO:0000313" key="6">
    <source>
        <dbReference type="EMBL" id="MFC5588732.1"/>
    </source>
</evidence>
<protein>
    <submittedName>
        <fullName evidence="6">3-hydroxyacyl-CoA dehydrogenase family protein</fullName>
        <ecNumber evidence="6">1.1.1.35</ecNumber>
    </submittedName>
</protein>
<dbReference type="Gene3D" id="1.10.1040.10">
    <property type="entry name" value="N-(1-d-carboxylethyl)-l-norvaline Dehydrogenase, domain 2"/>
    <property type="match status" value="1"/>
</dbReference>
<gene>
    <name evidence="6" type="ORF">ACFPRA_07530</name>
</gene>
<evidence type="ECO:0000313" key="7">
    <source>
        <dbReference type="Proteomes" id="UP001596109"/>
    </source>
</evidence>
<dbReference type="PIRSF" id="PIRSF000105">
    <property type="entry name" value="HCDH"/>
    <property type="match status" value="1"/>
</dbReference>
<evidence type="ECO:0000256" key="3">
    <source>
        <dbReference type="ARBA" id="ARBA00023002"/>
    </source>
</evidence>
<evidence type="ECO:0000259" key="4">
    <source>
        <dbReference type="Pfam" id="PF00725"/>
    </source>
</evidence>
<dbReference type="Proteomes" id="UP001596109">
    <property type="component" value="Unassembled WGS sequence"/>
</dbReference>
<comment type="similarity">
    <text evidence="2">Belongs to the 3-hydroxyacyl-CoA dehydrogenase family.</text>
</comment>
<evidence type="ECO:0000256" key="1">
    <source>
        <dbReference type="ARBA" id="ARBA00005086"/>
    </source>
</evidence>
<dbReference type="EMBL" id="JBHSNO010000005">
    <property type="protein sequence ID" value="MFC5588732.1"/>
    <property type="molecule type" value="Genomic_DNA"/>
</dbReference>
<dbReference type="InterPro" id="IPR013328">
    <property type="entry name" value="6PGD_dom2"/>
</dbReference>
<feature type="domain" description="3-hydroxyacyl-CoA dehydrogenase C-terminal" evidence="4">
    <location>
        <begin position="187"/>
        <end position="282"/>
    </location>
</feature>
<dbReference type="Pfam" id="PF00725">
    <property type="entry name" value="3HCDH"/>
    <property type="match status" value="1"/>
</dbReference>
<dbReference type="InterPro" id="IPR006108">
    <property type="entry name" value="3HC_DH_C"/>
</dbReference>
<comment type="caution">
    <text evidence="6">The sequence shown here is derived from an EMBL/GenBank/DDBJ whole genome shotgun (WGS) entry which is preliminary data.</text>
</comment>
<dbReference type="InterPro" id="IPR036291">
    <property type="entry name" value="NAD(P)-bd_dom_sf"/>
</dbReference>
<dbReference type="InterPro" id="IPR022694">
    <property type="entry name" value="3-OHacyl-CoA_DH"/>
</dbReference>
<dbReference type="RefSeq" id="WP_381432272.1">
    <property type="nucleotide sequence ID" value="NZ_JBHSNO010000005.1"/>
</dbReference>
<name>A0ABW0TH76_9BACL</name>
<keyword evidence="3 6" id="KW-0560">Oxidoreductase</keyword>
<dbReference type="GO" id="GO:0003857">
    <property type="term" value="F:(3S)-3-hydroxyacyl-CoA dehydrogenase (NAD+) activity"/>
    <property type="evidence" value="ECO:0007669"/>
    <property type="project" value="UniProtKB-EC"/>
</dbReference>
<dbReference type="SUPFAM" id="SSF48179">
    <property type="entry name" value="6-phosphogluconate dehydrogenase C-terminal domain-like"/>
    <property type="match status" value="1"/>
</dbReference>
<dbReference type="InterPro" id="IPR008927">
    <property type="entry name" value="6-PGluconate_DH-like_C_sf"/>
</dbReference>
<dbReference type="SUPFAM" id="SSF51735">
    <property type="entry name" value="NAD(P)-binding Rossmann-fold domains"/>
    <property type="match status" value="1"/>
</dbReference>
<dbReference type="Gene3D" id="3.40.50.720">
    <property type="entry name" value="NAD(P)-binding Rossmann-like Domain"/>
    <property type="match status" value="1"/>
</dbReference>
<dbReference type="PANTHER" id="PTHR48075:SF5">
    <property type="entry name" value="3-HYDROXYBUTYRYL-COA DEHYDROGENASE"/>
    <property type="match status" value="1"/>
</dbReference>
<reference evidence="7" key="1">
    <citation type="journal article" date="2019" name="Int. J. Syst. Evol. Microbiol.">
        <title>The Global Catalogue of Microorganisms (GCM) 10K type strain sequencing project: providing services to taxonomists for standard genome sequencing and annotation.</title>
        <authorList>
            <consortium name="The Broad Institute Genomics Platform"/>
            <consortium name="The Broad Institute Genome Sequencing Center for Infectious Disease"/>
            <person name="Wu L."/>
            <person name="Ma J."/>
        </authorList>
    </citation>
    <scope>NUCLEOTIDE SEQUENCE [LARGE SCALE GENOMIC DNA]</scope>
    <source>
        <strain evidence="7">CGMCC 4.1434</strain>
    </source>
</reference>
<dbReference type="PANTHER" id="PTHR48075">
    <property type="entry name" value="3-HYDROXYACYL-COA DEHYDROGENASE FAMILY PROTEIN"/>
    <property type="match status" value="1"/>
</dbReference>
<comment type="pathway">
    <text evidence="1">Lipid metabolism; butanoate metabolism.</text>
</comment>
<evidence type="ECO:0000259" key="5">
    <source>
        <dbReference type="Pfam" id="PF02737"/>
    </source>
</evidence>
<keyword evidence="7" id="KW-1185">Reference proteome</keyword>
<dbReference type="EC" id="1.1.1.35" evidence="6"/>
<evidence type="ECO:0000256" key="2">
    <source>
        <dbReference type="ARBA" id="ARBA00009463"/>
    </source>
</evidence>
<accession>A0ABW0TH76</accession>
<sequence>MQQQSSKLFEHVLVVGGGLMGAGIAHVLAERGVHVTLVDQTAQMLERAQRQIEKMHRRLHPETEVQPILNNIVFSTNIEDGRDCLLAIEAVPEKMEIKQAVFKQLDELLPQEAILASNTSSLSIAAMSSVTTRPSQVVGMHFFSPVPVMRLVEIVRGINTSEETTEKVRAFGKQIGKEVIVAKDFPGFTVNRALVPLLNEAAFLVMEGNDPEEIDRGLMLGANHPIGPLKLTDSLGVDVLLFTLESLYEGFNDSKYRPCPLLKRMVEAGHLGKKSGKGFYNYS</sequence>
<feature type="domain" description="3-hydroxyacyl-CoA dehydrogenase NAD binding" evidence="5">
    <location>
        <begin position="12"/>
        <end position="184"/>
    </location>
</feature>
<organism evidence="6 7">
    <name type="scientific">Sporosarcina soli</name>
    <dbReference type="NCBI Taxonomy" id="334736"/>
    <lineage>
        <taxon>Bacteria</taxon>
        <taxon>Bacillati</taxon>
        <taxon>Bacillota</taxon>
        <taxon>Bacilli</taxon>
        <taxon>Bacillales</taxon>
        <taxon>Caryophanaceae</taxon>
        <taxon>Sporosarcina</taxon>
    </lineage>
</organism>
<dbReference type="InterPro" id="IPR006176">
    <property type="entry name" value="3-OHacyl-CoA_DH_NAD-bd"/>
</dbReference>
<proteinExistence type="inferred from homology"/>